<reference evidence="2 3" key="1">
    <citation type="journal article" date="2018" name="New Phytol.">
        <title>Phylogenomics of Endogonaceae and evolution of mycorrhizas within Mucoromycota.</title>
        <authorList>
            <person name="Chang Y."/>
            <person name="Desiro A."/>
            <person name="Na H."/>
            <person name="Sandor L."/>
            <person name="Lipzen A."/>
            <person name="Clum A."/>
            <person name="Barry K."/>
            <person name="Grigoriev I.V."/>
            <person name="Martin F.M."/>
            <person name="Stajich J.E."/>
            <person name="Smith M.E."/>
            <person name="Bonito G."/>
            <person name="Spatafora J.W."/>
        </authorList>
    </citation>
    <scope>NUCLEOTIDE SEQUENCE [LARGE SCALE GENOMIC DNA]</scope>
    <source>
        <strain evidence="2 3">AD002</strain>
    </source>
</reference>
<proteinExistence type="predicted"/>
<dbReference type="AlphaFoldDB" id="A0A433Q679"/>
<dbReference type="EMBL" id="RBNJ01013448">
    <property type="protein sequence ID" value="RUS25269.1"/>
    <property type="molecule type" value="Genomic_DNA"/>
</dbReference>
<keyword evidence="1" id="KW-0472">Membrane</keyword>
<keyword evidence="1" id="KW-1133">Transmembrane helix</keyword>
<organism evidence="2 3">
    <name type="scientific">Jimgerdemannia flammicorona</name>
    <dbReference type="NCBI Taxonomy" id="994334"/>
    <lineage>
        <taxon>Eukaryota</taxon>
        <taxon>Fungi</taxon>
        <taxon>Fungi incertae sedis</taxon>
        <taxon>Mucoromycota</taxon>
        <taxon>Mucoromycotina</taxon>
        <taxon>Endogonomycetes</taxon>
        <taxon>Endogonales</taxon>
        <taxon>Endogonaceae</taxon>
        <taxon>Jimgerdemannia</taxon>
    </lineage>
</organism>
<feature type="transmembrane region" description="Helical" evidence="1">
    <location>
        <begin position="63"/>
        <end position="81"/>
    </location>
</feature>
<evidence type="ECO:0000256" key="1">
    <source>
        <dbReference type="SAM" id="Phobius"/>
    </source>
</evidence>
<gene>
    <name evidence="2" type="ORF">BC938DRAFT_472402</name>
</gene>
<evidence type="ECO:0000313" key="3">
    <source>
        <dbReference type="Proteomes" id="UP000274822"/>
    </source>
</evidence>
<keyword evidence="1" id="KW-0812">Transmembrane</keyword>
<sequence length="201" mass="22450">MDKTSIIEEILSAVRHTASTQRLKSEWDHMCGESGLPTPGTRLATPLTRPSTHVSQIDWTQPWLLALLGFHVFCFVGVLLIRKHPEALQMSLFLLGDSPHPACHGDFHHLSYTYYEFPIHHLHYPYSWPRLPLAAPERPSLAALAHFCLGQLFRRERPLCLDRLLIPAALQCVSGAGLHPPRDSWVARAVQASAVQAGASE</sequence>
<keyword evidence="3" id="KW-1185">Reference proteome</keyword>
<protein>
    <submittedName>
        <fullName evidence="2">Uncharacterized protein</fullName>
    </submittedName>
</protein>
<comment type="caution">
    <text evidence="2">The sequence shown here is derived from an EMBL/GenBank/DDBJ whole genome shotgun (WGS) entry which is preliminary data.</text>
</comment>
<accession>A0A433Q679</accession>
<name>A0A433Q679_9FUNG</name>
<dbReference type="InterPro" id="IPR026721">
    <property type="entry name" value="TMEM18"/>
</dbReference>
<dbReference type="Proteomes" id="UP000274822">
    <property type="component" value="Unassembled WGS sequence"/>
</dbReference>
<evidence type="ECO:0000313" key="2">
    <source>
        <dbReference type="EMBL" id="RUS25269.1"/>
    </source>
</evidence>
<dbReference type="Pfam" id="PF14770">
    <property type="entry name" value="TMEM18"/>
    <property type="match status" value="1"/>
</dbReference>